<dbReference type="Pfam" id="PF06835">
    <property type="entry name" value="LptC"/>
    <property type="match status" value="1"/>
</dbReference>
<dbReference type="RefSeq" id="WP_011710826.1">
    <property type="nucleotide sequence ID" value="NZ_BMIX01000002.1"/>
</dbReference>
<comment type="caution">
    <text evidence="1">The sequence shown here is derived from an EMBL/GenBank/DDBJ whole genome shotgun (WGS) entry which is preliminary data.</text>
</comment>
<name>A0ABQ1WIM6_9FLAO</name>
<gene>
    <name evidence="1" type="ORF">GCM10011532_15160</name>
</gene>
<accession>A0ABQ1WIM6</accession>
<dbReference type="InterPro" id="IPR010664">
    <property type="entry name" value="LipoPS_assembly_LptC-rel"/>
</dbReference>
<dbReference type="Proteomes" id="UP000605733">
    <property type="component" value="Unassembled WGS sequence"/>
</dbReference>
<keyword evidence="2" id="KW-1185">Reference proteome</keyword>
<evidence type="ECO:0000313" key="1">
    <source>
        <dbReference type="EMBL" id="GGG32557.1"/>
    </source>
</evidence>
<evidence type="ECO:0000313" key="2">
    <source>
        <dbReference type="Proteomes" id="UP000605733"/>
    </source>
</evidence>
<dbReference type="Gene3D" id="2.60.450.10">
    <property type="entry name" value="Lipopolysaccharide (LPS) transport protein A like domain"/>
    <property type="match status" value="1"/>
</dbReference>
<protein>
    <submittedName>
        <fullName evidence="1">LPS export ABC transporter periplasmic protein LptC</fullName>
    </submittedName>
</protein>
<dbReference type="EMBL" id="BMIX01000002">
    <property type="protein sequence ID" value="GGG32557.1"/>
    <property type="molecule type" value="Genomic_DNA"/>
</dbReference>
<dbReference type="InterPro" id="IPR026265">
    <property type="entry name" value="LptC"/>
</dbReference>
<sequence length="189" mass="21517">MKLTYSNIISGIVTLIGVTMLFSCEGNLQQVRAFSLEEDAPQAIAEGVNLKFTDSGRLVATLKSAKMLDYTNKAFAYREFPDGVEVEFFDEQDKKNTVIADYGIVYEKTKLIDLQRNVVIVTADSTVLKASQLFWDQERNWIFTDKPNTIRFSDGSYTEDLGFDSNQDFTNFRSRTNTGIQIIEEEKDE</sequence>
<dbReference type="PROSITE" id="PS51257">
    <property type="entry name" value="PROKAR_LIPOPROTEIN"/>
    <property type="match status" value="1"/>
</dbReference>
<dbReference type="NCBIfam" id="TIGR04409">
    <property type="entry name" value="LptC_YrbK"/>
    <property type="match status" value="1"/>
</dbReference>
<reference evidence="2" key="1">
    <citation type="journal article" date="2019" name="Int. J. Syst. Evol. Microbiol.">
        <title>The Global Catalogue of Microorganisms (GCM) 10K type strain sequencing project: providing services to taxonomists for standard genome sequencing and annotation.</title>
        <authorList>
            <consortium name="The Broad Institute Genomics Platform"/>
            <consortium name="The Broad Institute Genome Sequencing Center for Infectious Disease"/>
            <person name="Wu L."/>
            <person name="Ma J."/>
        </authorList>
    </citation>
    <scope>NUCLEOTIDE SEQUENCE [LARGE SCALE GENOMIC DNA]</scope>
    <source>
        <strain evidence="2">CGMCC 1.15422</strain>
    </source>
</reference>
<organism evidence="1 2">
    <name type="scientific">Christiangramia forsetii</name>
    <dbReference type="NCBI Taxonomy" id="411153"/>
    <lineage>
        <taxon>Bacteria</taxon>
        <taxon>Pseudomonadati</taxon>
        <taxon>Bacteroidota</taxon>
        <taxon>Flavobacteriia</taxon>
        <taxon>Flavobacteriales</taxon>
        <taxon>Flavobacteriaceae</taxon>
        <taxon>Christiangramia</taxon>
    </lineage>
</organism>
<proteinExistence type="predicted"/>